<dbReference type="InterPro" id="IPR019999">
    <property type="entry name" value="Anth_synth_I-like"/>
</dbReference>
<name>A0A7C9TLG5_9BURK</name>
<gene>
    <name evidence="2" type="ORF">G3A44_19390</name>
</gene>
<dbReference type="RefSeq" id="WP_163459398.1">
    <property type="nucleotide sequence ID" value="NZ_JAAGOH010000033.1"/>
</dbReference>
<protein>
    <submittedName>
        <fullName evidence="2">Chloride transporter</fullName>
    </submittedName>
</protein>
<proteinExistence type="predicted"/>
<dbReference type="AlphaFoldDB" id="A0A7C9TLG5"/>
<sequence length="643" mass="69166">MSAPAAEAWALLDGLPGEPARLYQTLLAVVESRDDHDLQACWDAVQARQRAGAHALLLADYEWGARLQGVADWPADDAPGRLQVLLFAQQVVLSPAQAQAWLTTQDPTGETTLTEDPDQPGQDLPGPAAVLDARPSIDAERFTADIAAIQAAIRAGETYQVNHTYRWQGQLAGHPVALYRRLRALQPVAYGACICWPQPDGTPRWVLSRSPELFLRHDAATGCLQAEPMKGTAPRQQDPAYDAQAAQSLAADVKNRAENLMIVDLLRNDLGRLAQVGSVQVPQLFQVQALATVFQMTSTVQARPRPDVDVPALLRATFPCGSITGAPKRHTMGLIRQQETSPRGLYCGAIGWVDAPPAQGGLPSLAWSVAIRTLEVTQDQVRWGVGGGIVQDSVADNEHAETLWKSRFVFATDPGFALIETLRMTAGGELPWLDTHLARLRHSAARLRWPLDEAALHQRLQALAAQHANPAAAHPQAPAWRVRLTLAHDGQLGLTCAPLPPLPGLQPDPLTGLPGTVDLCWAAQPLAQPGPLATLKTTRRAVYDQAVREAEAQGCFDSLLVDAQGQVLEGGRSNLLVRLGGRWFTPPVAAGVLPGVARARLLADPAWGVTEATLHAADVHGAEALVVCNALRGPLRARLREAR</sequence>
<dbReference type="PANTHER" id="PTHR11236">
    <property type="entry name" value="AMINOBENZOATE/ANTHRANILATE SYNTHASE"/>
    <property type="match status" value="1"/>
</dbReference>
<dbReference type="PRINTS" id="PR00095">
    <property type="entry name" value="ANTSNTHASEI"/>
</dbReference>
<evidence type="ECO:0000259" key="1">
    <source>
        <dbReference type="Pfam" id="PF00425"/>
    </source>
</evidence>
<dbReference type="SUPFAM" id="SSF56322">
    <property type="entry name" value="ADC synthase"/>
    <property type="match status" value="1"/>
</dbReference>
<evidence type="ECO:0000313" key="3">
    <source>
        <dbReference type="Proteomes" id="UP000484255"/>
    </source>
</evidence>
<comment type="caution">
    <text evidence="2">The sequence shown here is derived from an EMBL/GenBank/DDBJ whole genome shotgun (WGS) entry which is preliminary data.</text>
</comment>
<reference evidence="2 3" key="1">
    <citation type="submission" date="2020-02" db="EMBL/GenBank/DDBJ databases">
        <title>Ideonella bacterium strain TBM-1.</title>
        <authorList>
            <person name="Chen W.-M."/>
        </authorList>
    </citation>
    <scope>NUCLEOTIDE SEQUENCE [LARGE SCALE GENOMIC DNA]</scope>
    <source>
        <strain evidence="2 3">TBM-1</strain>
    </source>
</reference>
<dbReference type="EMBL" id="JAAGOH010000033">
    <property type="protein sequence ID" value="NDY93361.1"/>
    <property type="molecule type" value="Genomic_DNA"/>
</dbReference>
<dbReference type="GO" id="GO:0000162">
    <property type="term" value="P:L-tryptophan biosynthetic process"/>
    <property type="evidence" value="ECO:0007669"/>
    <property type="project" value="TreeGrafter"/>
</dbReference>
<dbReference type="InterPro" id="IPR001544">
    <property type="entry name" value="Aminotrans_IV"/>
</dbReference>
<dbReference type="InterPro" id="IPR036038">
    <property type="entry name" value="Aminotransferase-like"/>
</dbReference>
<dbReference type="Gene3D" id="3.30.470.10">
    <property type="match status" value="1"/>
</dbReference>
<accession>A0A7C9TLG5</accession>
<dbReference type="InterPro" id="IPR005801">
    <property type="entry name" value="ADC_synthase"/>
</dbReference>
<dbReference type="InterPro" id="IPR043132">
    <property type="entry name" value="BCAT-like_C"/>
</dbReference>
<keyword evidence="3" id="KW-1185">Reference proteome</keyword>
<dbReference type="InterPro" id="IPR043131">
    <property type="entry name" value="BCAT-like_N"/>
</dbReference>
<dbReference type="Gene3D" id="3.20.10.10">
    <property type="entry name" value="D-amino Acid Aminotransferase, subunit A, domain 2"/>
    <property type="match status" value="1"/>
</dbReference>
<dbReference type="Pfam" id="PF01063">
    <property type="entry name" value="Aminotran_4"/>
    <property type="match status" value="1"/>
</dbReference>
<dbReference type="Gene3D" id="3.60.120.10">
    <property type="entry name" value="Anthranilate synthase"/>
    <property type="match status" value="1"/>
</dbReference>
<organism evidence="2 3">
    <name type="scientific">Ideonella livida</name>
    <dbReference type="NCBI Taxonomy" id="2707176"/>
    <lineage>
        <taxon>Bacteria</taxon>
        <taxon>Pseudomonadati</taxon>
        <taxon>Pseudomonadota</taxon>
        <taxon>Betaproteobacteria</taxon>
        <taxon>Burkholderiales</taxon>
        <taxon>Sphaerotilaceae</taxon>
        <taxon>Ideonella</taxon>
    </lineage>
</organism>
<dbReference type="InterPro" id="IPR015890">
    <property type="entry name" value="Chorismate_C"/>
</dbReference>
<feature type="domain" description="Chorismate-utilising enzyme C-terminal" evidence="1">
    <location>
        <begin position="139"/>
        <end position="405"/>
    </location>
</feature>
<evidence type="ECO:0000313" key="2">
    <source>
        <dbReference type="EMBL" id="NDY93361.1"/>
    </source>
</evidence>
<dbReference type="GO" id="GO:0046820">
    <property type="term" value="F:4-amino-4-deoxychorismate synthase activity"/>
    <property type="evidence" value="ECO:0007669"/>
    <property type="project" value="TreeGrafter"/>
</dbReference>
<dbReference type="PANTHER" id="PTHR11236:SF50">
    <property type="entry name" value="AMINODEOXYCHORISMATE SYNTHASE COMPONENT 1"/>
    <property type="match status" value="1"/>
</dbReference>
<dbReference type="Proteomes" id="UP000484255">
    <property type="component" value="Unassembled WGS sequence"/>
</dbReference>
<dbReference type="Pfam" id="PF00425">
    <property type="entry name" value="Chorismate_bind"/>
    <property type="match status" value="1"/>
</dbReference>
<dbReference type="SUPFAM" id="SSF56752">
    <property type="entry name" value="D-aminoacid aminotransferase-like PLP-dependent enzymes"/>
    <property type="match status" value="1"/>
</dbReference>